<dbReference type="PANTHER" id="PTHR42847">
    <property type="entry name" value="ALKANESULFONATE MONOOXYGENASE"/>
    <property type="match status" value="1"/>
</dbReference>
<dbReference type="AlphaFoldDB" id="A0A0M0BSP0"/>
<reference evidence="6 7" key="1">
    <citation type="submission" date="2015-06" db="EMBL/GenBank/DDBJ databases">
        <title>New insights into the roles of widespread benthic archaea in carbon and nitrogen cycling.</title>
        <authorList>
            <person name="Lazar C.S."/>
            <person name="Baker B.J."/>
            <person name="Seitz K.W."/>
            <person name="Hyde A.S."/>
            <person name="Dick G.J."/>
            <person name="Hinrichs K.-U."/>
            <person name="Teske A.P."/>
        </authorList>
    </citation>
    <scope>NUCLEOTIDE SEQUENCE [LARGE SCALE GENOMIC DNA]</scope>
    <source>
        <strain evidence="6">DG-45</strain>
    </source>
</reference>
<dbReference type="InterPro" id="IPR050172">
    <property type="entry name" value="SsuD_RutA_monooxygenase"/>
</dbReference>
<sequence length="315" mass="34847">MADVKFGIRVPSFPIDGSRGRQFVLQIIGFLRGLEAEFDSAWVSDHFVPWADWERRDTDILECLSAISFLSALFEGLDFGSIVLCSSYRNPALVAKMGATLDALTGGRFILGIGAGWMEEDYTEYGYDFPPAAVRIRQLEEGVKIIRKMWTGDGVTFEGEHHGVRNAHCDPKPDPPPPIMIGGGGERLTLRAVARHADWWNIANAGLEAYSHKLDVLRRHCSREGRDPDEILLTLGNMVGVAATDEEAQRMAGASPFLGDGNMDSYIVGDPQAVAERIGAYVDIGVEHFILRFIDFPRLDSARLFAEEVIPEFTS</sequence>
<accession>A0A0M0BSP0</accession>
<evidence type="ECO:0000256" key="3">
    <source>
        <dbReference type="ARBA" id="ARBA00023002"/>
    </source>
</evidence>
<dbReference type="GO" id="GO:0046306">
    <property type="term" value="P:alkanesulfonate catabolic process"/>
    <property type="evidence" value="ECO:0007669"/>
    <property type="project" value="TreeGrafter"/>
</dbReference>
<evidence type="ECO:0000256" key="1">
    <source>
        <dbReference type="ARBA" id="ARBA00022630"/>
    </source>
</evidence>
<proteinExistence type="predicted"/>
<evidence type="ECO:0000313" key="7">
    <source>
        <dbReference type="Proteomes" id="UP000037210"/>
    </source>
</evidence>
<dbReference type="PATRIC" id="fig|1685127.3.peg.323"/>
<evidence type="ECO:0000256" key="2">
    <source>
        <dbReference type="ARBA" id="ARBA00022643"/>
    </source>
</evidence>
<keyword evidence="4" id="KW-0503">Monooxygenase</keyword>
<organism evidence="6 7">
    <name type="scientific">miscellaneous Crenarchaeota group-15 archaeon DG-45</name>
    <dbReference type="NCBI Taxonomy" id="1685127"/>
    <lineage>
        <taxon>Archaea</taxon>
        <taxon>Candidatus Bathyarchaeota</taxon>
        <taxon>MCG-15</taxon>
    </lineage>
</organism>
<feature type="domain" description="Luciferase-like" evidence="5">
    <location>
        <begin position="38"/>
        <end position="255"/>
    </location>
</feature>
<protein>
    <recommendedName>
        <fullName evidence="5">Luciferase-like domain-containing protein</fullName>
    </recommendedName>
</protein>
<dbReference type="SUPFAM" id="SSF51679">
    <property type="entry name" value="Bacterial luciferase-like"/>
    <property type="match status" value="1"/>
</dbReference>
<dbReference type="Proteomes" id="UP000037210">
    <property type="component" value="Unassembled WGS sequence"/>
</dbReference>
<keyword evidence="3" id="KW-0560">Oxidoreductase</keyword>
<keyword evidence="2" id="KW-0288">FMN</keyword>
<evidence type="ECO:0000259" key="5">
    <source>
        <dbReference type="Pfam" id="PF00296"/>
    </source>
</evidence>
<dbReference type="InterPro" id="IPR011251">
    <property type="entry name" value="Luciferase-like_dom"/>
</dbReference>
<keyword evidence="1" id="KW-0285">Flavoprotein</keyword>
<dbReference type="InterPro" id="IPR036661">
    <property type="entry name" value="Luciferase-like_sf"/>
</dbReference>
<dbReference type="Gene3D" id="3.20.20.30">
    <property type="entry name" value="Luciferase-like domain"/>
    <property type="match status" value="1"/>
</dbReference>
<name>A0A0M0BSP0_9ARCH</name>
<dbReference type="GO" id="GO:0008726">
    <property type="term" value="F:alkanesulfonate monooxygenase activity"/>
    <property type="evidence" value="ECO:0007669"/>
    <property type="project" value="TreeGrafter"/>
</dbReference>
<dbReference type="PANTHER" id="PTHR42847:SF8">
    <property type="entry name" value="CONSERVED PROTEIN"/>
    <property type="match status" value="1"/>
</dbReference>
<gene>
    <name evidence="6" type="ORF">AC482_01455</name>
</gene>
<evidence type="ECO:0000256" key="4">
    <source>
        <dbReference type="ARBA" id="ARBA00023033"/>
    </source>
</evidence>
<evidence type="ECO:0000313" key="6">
    <source>
        <dbReference type="EMBL" id="KON31241.1"/>
    </source>
</evidence>
<comment type="caution">
    <text evidence="6">The sequence shown here is derived from an EMBL/GenBank/DDBJ whole genome shotgun (WGS) entry which is preliminary data.</text>
</comment>
<dbReference type="EMBL" id="LFWZ01000009">
    <property type="protein sequence ID" value="KON31241.1"/>
    <property type="molecule type" value="Genomic_DNA"/>
</dbReference>
<dbReference type="Pfam" id="PF00296">
    <property type="entry name" value="Bac_luciferase"/>
    <property type="match status" value="1"/>
</dbReference>